<protein>
    <submittedName>
        <fullName evidence="3">Uncharacterized protein</fullName>
    </submittedName>
</protein>
<dbReference type="STRING" id="1121353.H924_07100"/>
<dbReference type="EMBL" id="CP004354">
    <property type="protein sequence ID" value="AGG66862.1"/>
    <property type="molecule type" value="Genomic_DNA"/>
</dbReference>
<gene>
    <name evidence="3" type="ORF">H924_07100</name>
</gene>
<reference evidence="3 4" key="1">
    <citation type="submission" date="2013-02" db="EMBL/GenBank/DDBJ databases">
        <title>The complete genome sequence of Corynebacterium callunae DSM 20147.</title>
        <authorList>
            <person name="Ruckert C."/>
            <person name="Albersmeier A."/>
            <person name="Kalinowski J."/>
        </authorList>
    </citation>
    <scope>NUCLEOTIDE SEQUENCE [LARGE SCALE GENOMIC DNA]</scope>
    <source>
        <strain evidence="3 4">DSM 20147</strain>
    </source>
</reference>
<dbReference type="HOGENOM" id="CLU_1545023_0_0_11"/>
<dbReference type="TCDB" id="1.E.57.3.1">
    <property type="family name" value="the actinobacterial phage holin (aph) family"/>
</dbReference>
<evidence type="ECO:0000256" key="2">
    <source>
        <dbReference type="SAM" id="Phobius"/>
    </source>
</evidence>
<dbReference type="AlphaFoldDB" id="M1UUA7"/>
<name>M1UUA7_9CORY</name>
<keyword evidence="2" id="KW-1133">Transmembrane helix</keyword>
<evidence type="ECO:0000313" key="4">
    <source>
        <dbReference type="Proteomes" id="UP000011760"/>
    </source>
</evidence>
<feature type="transmembrane region" description="Helical" evidence="2">
    <location>
        <begin position="12"/>
        <end position="28"/>
    </location>
</feature>
<keyword evidence="2" id="KW-0472">Membrane</keyword>
<dbReference type="Proteomes" id="UP000011760">
    <property type="component" value="Chromosome"/>
</dbReference>
<dbReference type="RefSeq" id="WP_015651293.1">
    <property type="nucleotide sequence ID" value="NC_020506.1"/>
</dbReference>
<organism evidence="3 4">
    <name type="scientific">Corynebacterium callunae DSM 20147</name>
    <dbReference type="NCBI Taxonomy" id="1121353"/>
    <lineage>
        <taxon>Bacteria</taxon>
        <taxon>Bacillati</taxon>
        <taxon>Actinomycetota</taxon>
        <taxon>Actinomycetes</taxon>
        <taxon>Mycobacteriales</taxon>
        <taxon>Corynebacteriaceae</taxon>
        <taxon>Corynebacterium</taxon>
    </lineage>
</organism>
<accession>M1UUA7</accession>
<sequence length="173" mass="20293">MIDPNLPPGTPIWLTTVATIVLIFLTFSEKAAKLGGVWGAPARFWNNRQINAVKRRKSLDTQIEEAVKQRTSIVWEEFHADMERLKERVEELRIDLDREREARRVEREELLAQHRAEVDALRRSEQQKHQYIVEVTSTLRKIEIWAADLGLSLPPPPFLSYTEWLENRIRDPT</sequence>
<proteinExistence type="predicted"/>
<dbReference type="PATRIC" id="fig|1121353.3.peg.1447"/>
<keyword evidence="4" id="KW-1185">Reference proteome</keyword>
<dbReference type="KEGG" id="ccn:H924_07100"/>
<keyword evidence="1" id="KW-0175">Coiled coil</keyword>
<dbReference type="eggNOG" id="ENOG5031XIC">
    <property type="taxonomic scope" value="Bacteria"/>
</dbReference>
<evidence type="ECO:0000313" key="3">
    <source>
        <dbReference type="EMBL" id="AGG66862.1"/>
    </source>
</evidence>
<evidence type="ECO:0000256" key="1">
    <source>
        <dbReference type="SAM" id="Coils"/>
    </source>
</evidence>
<feature type="coiled-coil region" evidence="1">
    <location>
        <begin position="75"/>
        <end position="109"/>
    </location>
</feature>
<keyword evidence="2" id="KW-0812">Transmembrane</keyword>